<gene>
    <name evidence="2" type="ORF">SAMN05192563_1012189</name>
</gene>
<name>A0A1I7DZ53_9BURK</name>
<dbReference type="EMBL" id="FPBH01000012">
    <property type="protein sequence ID" value="SFU16972.1"/>
    <property type="molecule type" value="Genomic_DNA"/>
</dbReference>
<accession>A0A1I7DZ53</accession>
<feature type="region of interest" description="Disordered" evidence="1">
    <location>
        <begin position="96"/>
        <end position="178"/>
    </location>
</feature>
<evidence type="ECO:0000313" key="2">
    <source>
        <dbReference type="EMBL" id="SFU16972.1"/>
    </source>
</evidence>
<dbReference type="Proteomes" id="UP000198844">
    <property type="component" value="Unassembled WGS sequence"/>
</dbReference>
<sequence length="178" mass="19140">MICPCPAITVAAARCKVEPRSGGEGWESKRSGWFYERLFGARSAAGSMTPLSQAYARARTQIPDAPLPCVGCGTRLAGASSRFLCLSFFAAAKKVSAAPHRGNTNRPLTMQGKAPNPEQEKPKTLRTRPTSAAGNNPPFNPRAPYCAAKSPMATPQTAPDTHWRNSQNAKTPTAWRLQ</sequence>
<evidence type="ECO:0000313" key="3">
    <source>
        <dbReference type="Proteomes" id="UP000198844"/>
    </source>
</evidence>
<evidence type="ECO:0000256" key="1">
    <source>
        <dbReference type="SAM" id="MobiDB-lite"/>
    </source>
</evidence>
<organism evidence="2 3">
    <name type="scientific">Paraburkholderia aspalathi</name>
    <dbReference type="NCBI Taxonomy" id="1324617"/>
    <lineage>
        <taxon>Bacteria</taxon>
        <taxon>Pseudomonadati</taxon>
        <taxon>Pseudomonadota</taxon>
        <taxon>Betaproteobacteria</taxon>
        <taxon>Burkholderiales</taxon>
        <taxon>Burkholderiaceae</taxon>
        <taxon>Paraburkholderia</taxon>
    </lineage>
</organism>
<reference evidence="2 3" key="1">
    <citation type="submission" date="2016-10" db="EMBL/GenBank/DDBJ databases">
        <authorList>
            <person name="de Groot N.N."/>
        </authorList>
    </citation>
    <scope>NUCLEOTIDE SEQUENCE [LARGE SCALE GENOMIC DNA]</scope>
    <source>
        <strain evidence="2 3">LMG 27731</strain>
    </source>
</reference>
<feature type="compositionally biased region" description="Polar residues" evidence="1">
    <location>
        <begin position="153"/>
        <end position="171"/>
    </location>
</feature>
<protein>
    <submittedName>
        <fullName evidence="2">Uncharacterized protein</fullName>
    </submittedName>
</protein>
<proteinExistence type="predicted"/>
<dbReference type="AlphaFoldDB" id="A0A1I7DZ53"/>